<dbReference type="EMBL" id="JXTC01000025">
    <property type="protein sequence ID" value="PON98264.1"/>
    <property type="molecule type" value="Genomic_DNA"/>
</dbReference>
<gene>
    <name evidence="2" type="ORF">TorRG33x02_058390</name>
</gene>
<organism evidence="2 3">
    <name type="scientific">Trema orientale</name>
    <name type="common">Charcoal tree</name>
    <name type="synonym">Celtis orientalis</name>
    <dbReference type="NCBI Taxonomy" id="63057"/>
    <lineage>
        <taxon>Eukaryota</taxon>
        <taxon>Viridiplantae</taxon>
        <taxon>Streptophyta</taxon>
        <taxon>Embryophyta</taxon>
        <taxon>Tracheophyta</taxon>
        <taxon>Spermatophyta</taxon>
        <taxon>Magnoliopsida</taxon>
        <taxon>eudicotyledons</taxon>
        <taxon>Gunneridae</taxon>
        <taxon>Pentapetalae</taxon>
        <taxon>rosids</taxon>
        <taxon>fabids</taxon>
        <taxon>Rosales</taxon>
        <taxon>Cannabaceae</taxon>
        <taxon>Trema</taxon>
    </lineage>
</organism>
<accession>A0A2P5FKG8</accession>
<evidence type="ECO:0000256" key="1">
    <source>
        <dbReference type="SAM" id="SignalP"/>
    </source>
</evidence>
<proteinExistence type="predicted"/>
<name>A0A2P5FKG8_TREOI</name>
<keyword evidence="1" id="KW-0732">Signal</keyword>
<dbReference type="InParanoid" id="A0A2P5FKG8"/>
<dbReference type="AlphaFoldDB" id="A0A2P5FKG8"/>
<keyword evidence="3" id="KW-1185">Reference proteome</keyword>
<evidence type="ECO:0000313" key="3">
    <source>
        <dbReference type="Proteomes" id="UP000237000"/>
    </source>
</evidence>
<dbReference type="Proteomes" id="UP000237000">
    <property type="component" value="Unassembled WGS sequence"/>
</dbReference>
<feature type="chain" id="PRO_5015139890" description="Glycine-rich protein" evidence="1">
    <location>
        <begin position="25"/>
        <end position="88"/>
    </location>
</feature>
<comment type="caution">
    <text evidence="2">The sequence shown here is derived from an EMBL/GenBank/DDBJ whole genome shotgun (WGS) entry which is preliminary data.</text>
</comment>
<evidence type="ECO:0000313" key="2">
    <source>
        <dbReference type="EMBL" id="PON98264.1"/>
    </source>
</evidence>
<feature type="signal peptide" evidence="1">
    <location>
        <begin position="1"/>
        <end position="24"/>
    </location>
</feature>
<sequence>MERITKALLILTALLVAVSLEVEGGRMIQSSSNEQVDHPQNFFGGAAGGAFPGPGFAGFGFGPNGFYTFPGTGNAPGLPTIPGTPSHA</sequence>
<evidence type="ECO:0008006" key="4">
    <source>
        <dbReference type="Google" id="ProtNLM"/>
    </source>
</evidence>
<reference evidence="3" key="1">
    <citation type="submission" date="2016-06" db="EMBL/GenBank/DDBJ databases">
        <title>Parallel loss of symbiosis genes in relatives of nitrogen-fixing non-legume Parasponia.</title>
        <authorList>
            <person name="Van Velzen R."/>
            <person name="Holmer R."/>
            <person name="Bu F."/>
            <person name="Rutten L."/>
            <person name="Van Zeijl A."/>
            <person name="Liu W."/>
            <person name="Santuari L."/>
            <person name="Cao Q."/>
            <person name="Sharma T."/>
            <person name="Shen D."/>
            <person name="Roswanjaya Y."/>
            <person name="Wardhani T."/>
            <person name="Kalhor M.S."/>
            <person name="Jansen J."/>
            <person name="Van den Hoogen J."/>
            <person name="Gungor B."/>
            <person name="Hartog M."/>
            <person name="Hontelez J."/>
            <person name="Verver J."/>
            <person name="Yang W.-C."/>
            <person name="Schijlen E."/>
            <person name="Repin R."/>
            <person name="Schilthuizen M."/>
            <person name="Schranz E."/>
            <person name="Heidstra R."/>
            <person name="Miyata K."/>
            <person name="Fedorova E."/>
            <person name="Kohlen W."/>
            <person name="Bisseling T."/>
            <person name="Smit S."/>
            <person name="Geurts R."/>
        </authorList>
    </citation>
    <scope>NUCLEOTIDE SEQUENCE [LARGE SCALE GENOMIC DNA]</scope>
    <source>
        <strain evidence="3">cv. RG33-2</strain>
    </source>
</reference>
<protein>
    <recommendedName>
        <fullName evidence="4">Glycine-rich protein</fullName>
    </recommendedName>
</protein>